<dbReference type="AlphaFoldDB" id="C0GCW5"/>
<evidence type="ECO:0000256" key="1">
    <source>
        <dbReference type="SAM" id="MobiDB-lite"/>
    </source>
</evidence>
<feature type="region of interest" description="Disordered" evidence="1">
    <location>
        <begin position="25"/>
        <end position="44"/>
    </location>
</feature>
<gene>
    <name evidence="4" type="ORF">DealDRAFT_0324</name>
</gene>
<feature type="domain" description="Cytochrome c-552/4" evidence="3">
    <location>
        <begin position="59"/>
        <end position="141"/>
    </location>
</feature>
<accession>C0GCW5</accession>
<dbReference type="eggNOG" id="COG4885">
    <property type="taxonomic scope" value="Bacteria"/>
</dbReference>
<keyword evidence="5" id="KW-1185">Reference proteome</keyword>
<dbReference type="Proteomes" id="UP000006443">
    <property type="component" value="Unassembled WGS sequence"/>
</dbReference>
<dbReference type="STRING" id="555088.DealDRAFT_0324"/>
<dbReference type="Pfam" id="PF13435">
    <property type="entry name" value="Cytochrome_C554"/>
    <property type="match status" value="1"/>
</dbReference>
<feature type="signal peptide" evidence="2">
    <location>
        <begin position="1"/>
        <end position="21"/>
    </location>
</feature>
<dbReference type="Gene3D" id="1.10.1130.10">
    <property type="entry name" value="Flavocytochrome C3, Chain A"/>
    <property type="match status" value="1"/>
</dbReference>
<feature type="chain" id="PRO_5039491141" description="Cytochrome c-552/4 domain-containing protein" evidence="2">
    <location>
        <begin position="22"/>
        <end position="441"/>
    </location>
</feature>
<protein>
    <recommendedName>
        <fullName evidence="3">Cytochrome c-552/4 domain-containing protein</fullName>
    </recommendedName>
</protein>
<dbReference type="EMBL" id="ACJM01000001">
    <property type="protein sequence ID" value="EEG79050.1"/>
    <property type="molecule type" value="Genomic_DNA"/>
</dbReference>
<evidence type="ECO:0000256" key="2">
    <source>
        <dbReference type="SAM" id="SignalP"/>
    </source>
</evidence>
<keyword evidence="2" id="KW-0732">Signal</keyword>
<evidence type="ECO:0000313" key="5">
    <source>
        <dbReference type="Proteomes" id="UP000006443"/>
    </source>
</evidence>
<name>C0GCW5_DETAL</name>
<evidence type="ECO:0000313" key="4">
    <source>
        <dbReference type="EMBL" id="EEG79050.1"/>
    </source>
</evidence>
<sequence length="441" mass="47840">MTMKKTLALLAIIVTFLILQGCGGQQSPQESDREQAANDSPVSEEEVLFNPGDFEDPSVCGGCHGEIHQAWSGSMHAAAWTNELYQPDYLLAAQETDGATDVFCGECHAPVAVRVGQLPPVDGSEFDDTSRQGVSCDFCHTVSEVKEPVNVQSISEPGRLKRGPRGDTVSPAHDTVFSELHTDPAFCGACHNVRHPTSGTMVIDTYDDWLDGPYAEEGITCQNCHMTPTPGVGKNPGKSATIGDAQERDHVATHFFVGGSSWTLNRRGYEEHAQMAEENLRSAAELSLDGQVTANGLELTVTAENVGAGHAIPTGVTYIRKMWLELTVENEQGEVVYVSGHTDDDNHVDPDAVFYRKLFIDGDGNQTSKSWLAEGIGYDRRIPAGGSDSETYIIDAVGSSYTATVRLLYRTTTQEALNNHLSEEDLEIESVEMAKETIVIN</sequence>
<dbReference type="InterPro" id="IPR023155">
    <property type="entry name" value="Cyt_c-552/4"/>
</dbReference>
<comment type="caution">
    <text evidence="4">The sequence shown here is derived from an EMBL/GenBank/DDBJ whole genome shotgun (WGS) entry which is preliminary data.</text>
</comment>
<organism evidence="4 5">
    <name type="scientific">Dethiobacter alkaliphilus AHT 1</name>
    <dbReference type="NCBI Taxonomy" id="555088"/>
    <lineage>
        <taxon>Bacteria</taxon>
        <taxon>Bacillati</taxon>
        <taxon>Bacillota</taxon>
        <taxon>Dethiobacteria</taxon>
        <taxon>Dethiobacterales</taxon>
        <taxon>Dethiobacteraceae</taxon>
        <taxon>Dethiobacter</taxon>
    </lineage>
</organism>
<dbReference type="SUPFAM" id="SSF48695">
    <property type="entry name" value="Multiheme cytochromes"/>
    <property type="match status" value="1"/>
</dbReference>
<proteinExistence type="predicted"/>
<dbReference type="PROSITE" id="PS51257">
    <property type="entry name" value="PROKAR_LIPOPROTEIN"/>
    <property type="match status" value="1"/>
</dbReference>
<dbReference type="RefSeq" id="WP_008514221.1">
    <property type="nucleotide sequence ID" value="NZ_ACJM01000001.1"/>
</dbReference>
<reference evidence="4 5" key="1">
    <citation type="submission" date="2009-02" db="EMBL/GenBank/DDBJ databases">
        <title>Sequencing of the draft genome and assembly of Dethiobacter alkaliphilus AHT 1.</title>
        <authorList>
            <consortium name="US DOE Joint Genome Institute (JGI-PGF)"/>
            <person name="Lucas S."/>
            <person name="Copeland A."/>
            <person name="Lapidus A."/>
            <person name="Glavina del Rio T."/>
            <person name="Dalin E."/>
            <person name="Tice H."/>
            <person name="Bruce D."/>
            <person name="Goodwin L."/>
            <person name="Pitluck S."/>
            <person name="Larimer F."/>
            <person name="Land M.L."/>
            <person name="Hauser L."/>
            <person name="Muyzer G."/>
        </authorList>
    </citation>
    <scope>NUCLEOTIDE SEQUENCE [LARGE SCALE GENOMIC DNA]</scope>
    <source>
        <strain evidence="4 5">AHT 1</strain>
    </source>
</reference>
<evidence type="ECO:0000259" key="3">
    <source>
        <dbReference type="Pfam" id="PF13435"/>
    </source>
</evidence>
<dbReference type="InterPro" id="IPR036280">
    <property type="entry name" value="Multihaem_cyt_sf"/>
</dbReference>